<dbReference type="Pfam" id="PF01796">
    <property type="entry name" value="OB_ChsH2_C"/>
    <property type="match status" value="1"/>
</dbReference>
<dbReference type="Proteomes" id="UP000430146">
    <property type="component" value="Unassembled WGS sequence"/>
</dbReference>
<dbReference type="Pfam" id="PF12172">
    <property type="entry name" value="zf-ChsH2"/>
    <property type="match status" value="1"/>
</dbReference>
<dbReference type="InterPro" id="IPR002878">
    <property type="entry name" value="ChsH2_C"/>
</dbReference>
<dbReference type="InterPro" id="IPR052513">
    <property type="entry name" value="Thioester_dehydratase-like"/>
</dbReference>
<dbReference type="RefSeq" id="WP_159235384.1">
    <property type="nucleotide sequence ID" value="NZ_CACSIP010000075.1"/>
</dbReference>
<evidence type="ECO:0008006" key="5">
    <source>
        <dbReference type="Google" id="ProtNLM"/>
    </source>
</evidence>
<feature type="domain" description="ChsH2 rubredoxin-like zinc ribbon" evidence="2">
    <location>
        <begin position="29"/>
        <end position="65"/>
    </location>
</feature>
<feature type="domain" description="ChsH2 C-terminal OB-fold" evidence="1">
    <location>
        <begin position="66"/>
        <end position="129"/>
    </location>
</feature>
<evidence type="ECO:0000259" key="2">
    <source>
        <dbReference type="Pfam" id="PF12172"/>
    </source>
</evidence>
<dbReference type="Gene3D" id="6.10.30.10">
    <property type="match status" value="1"/>
</dbReference>
<dbReference type="PANTHER" id="PTHR34075">
    <property type="entry name" value="BLR3430 PROTEIN"/>
    <property type="match status" value="1"/>
</dbReference>
<dbReference type="SUPFAM" id="SSF50249">
    <property type="entry name" value="Nucleic acid-binding proteins"/>
    <property type="match status" value="1"/>
</dbReference>
<dbReference type="AlphaFoldDB" id="A0A5S9RCT4"/>
<dbReference type="OrthoDB" id="7470921at2"/>
<dbReference type="EMBL" id="CACSIP010000075">
    <property type="protein sequence ID" value="CAA0137587.1"/>
    <property type="molecule type" value="Genomic_DNA"/>
</dbReference>
<name>A0A5S9RCT4_MYCVN</name>
<evidence type="ECO:0000313" key="3">
    <source>
        <dbReference type="EMBL" id="CAA0137587.1"/>
    </source>
</evidence>
<dbReference type="PANTHER" id="PTHR34075:SF5">
    <property type="entry name" value="BLR3430 PROTEIN"/>
    <property type="match status" value="1"/>
</dbReference>
<organism evidence="3 4">
    <name type="scientific">Mycolicibacterium vanbaalenii</name>
    <name type="common">Mycobacterium vanbaalenii</name>
    <dbReference type="NCBI Taxonomy" id="110539"/>
    <lineage>
        <taxon>Bacteria</taxon>
        <taxon>Bacillati</taxon>
        <taxon>Actinomycetota</taxon>
        <taxon>Actinomycetes</taxon>
        <taxon>Mycobacteriales</taxon>
        <taxon>Mycobacteriaceae</taxon>
        <taxon>Mycolicibacterium</taxon>
    </lineage>
</organism>
<keyword evidence="4" id="KW-1185">Reference proteome</keyword>
<protein>
    <recommendedName>
        <fullName evidence="5">DUF35 domain-containing protein</fullName>
    </recommendedName>
</protein>
<proteinExistence type="predicted"/>
<accession>A0A5S9RCT4</accession>
<gene>
    <name evidence="3" type="ORF">AELLOGFF_02302</name>
</gene>
<sequence>MSRSESTLASTIPGEHIHISVDDCTAPFWTAAKERRLSAPRCGDCGRFRMPPTPFCPQCQSRAMDWVDLTGAATVYSYAVVRGLPQFPDLVLVAAVLDLPDAPGARIVSNVVDVAPEEVSIGMHVEVDFMPIADGWLLPAFRPAAGD</sequence>
<evidence type="ECO:0000259" key="1">
    <source>
        <dbReference type="Pfam" id="PF01796"/>
    </source>
</evidence>
<evidence type="ECO:0000313" key="4">
    <source>
        <dbReference type="Proteomes" id="UP000430146"/>
    </source>
</evidence>
<dbReference type="InterPro" id="IPR022002">
    <property type="entry name" value="ChsH2_Znr"/>
</dbReference>
<dbReference type="InterPro" id="IPR012340">
    <property type="entry name" value="NA-bd_OB-fold"/>
</dbReference>
<reference evidence="3 4" key="1">
    <citation type="submission" date="2019-11" db="EMBL/GenBank/DDBJ databases">
        <authorList>
            <person name="Holert J."/>
        </authorList>
    </citation>
    <scope>NUCLEOTIDE SEQUENCE [LARGE SCALE GENOMIC DNA]</scope>
    <source>
        <strain evidence="3">BC8_1</strain>
    </source>
</reference>